<evidence type="ECO:0000256" key="3">
    <source>
        <dbReference type="ARBA" id="ARBA00022531"/>
    </source>
</evidence>
<dbReference type="GO" id="GO:0016168">
    <property type="term" value="F:chlorophyll binding"/>
    <property type="evidence" value="ECO:0007669"/>
    <property type="project" value="UniProtKB-KW"/>
</dbReference>
<keyword evidence="3" id="KW-0602">Photosynthesis</keyword>
<evidence type="ECO:0000313" key="11">
    <source>
        <dbReference type="Proteomes" id="UP000481033"/>
    </source>
</evidence>
<dbReference type="GO" id="GO:0031676">
    <property type="term" value="C:plasma membrane-derived thylakoid membrane"/>
    <property type="evidence" value="ECO:0007669"/>
    <property type="project" value="UniProtKB-SubCell"/>
</dbReference>
<sequence>MQSQPTLDVAVNRVDGSSSLSQLRDFSWLQGNARLINRTELLLGAHLAHAGLIMFWAGSFTLLEISRYVADVPLADQGLLLLPRLVNLGWGTDNIEAWFAIAILHLASSAVLAAGGLFHVFNKQSTNYAVGDDRIMAKEEGLWSNPETLSFILGQHLIILGFAASLFVLKATRFGGIYAPLAGSVHLVENATTNPAVILGYLFGFTRHGWDPMGMAAVDNLPDLVGGHLWISVICISGGIWHTVRAPFGWFREKFIYDGHVILSYSLAGVGLMALISIFFVFNELVYPIEIFGDNRLETVVLQAVLAVVFLGGHVWHNLLGQKRSGRFSESSYYEAAMAGFATILVVALAIGLNSVA</sequence>
<dbReference type="EMBL" id="QXHD01000004">
    <property type="protein sequence ID" value="NEZ58062.1"/>
    <property type="molecule type" value="Genomic_DNA"/>
</dbReference>
<keyword evidence="6" id="KW-0157">Chromophore</keyword>
<evidence type="ECO:0000313" key="10">
    <source>
        <dbReference type="EMBL" id="NEZ58062.1"/>
    </source>
</evidence>
<keyword evidence="11" id="KW-1185">Reference proteome</keyword>
<feature type="transmembrane region" description="Helical" evidence="9">
    <location>
        <begin position="332"/>
        <end position="353"/>
    </location>
</feature>
<reference evidence="10 11" key="1">
    <citation type="journal article" date="2020" name="Microb. Ecol.">
        <title>Ecogenomics of the Marine Benthic Filamentous Cyanobacterium Adonisia.</title>
        <authorList>
            <person name="Walter J.M."/>
            <person name="Coutinho F.H."/>
            <person name="Leomil L."/>
            <person name="Hargreaves P.I."/>
            <person name="Campeao M.E."/>
            <person name="Vieira V.V."/>
            <person name="Silva B.S."/>
            <person name="Fistarol G.O."/>
            <person name="Salomon P.S."/>
            <person name="Sawabe T."/>
            <person name="Mino S."/>
            <person name="Hosokawa M."/>
            <person name="Miyashita H."/>
            <person name="Maruyama F."/>
            <person name="van Verk M.C."/>
            <person name="Dutilh B.E."/>
            <person name="Thompson C.C."/>
            <person name="Thompson F.L."/>
        </authorList>
    </citation>
    <scope>NUCLEOTIDE SEQUENCE [LARGE SCALE GENOMIC DNA]</scope>
    <source>
        <strain evidence="10 11">CCMR0081</strain>
    </source>
</reference>
<proteinExistence type="predicted"/>
<dbReference type="AlphaFoldDB" id="A0A6M0RQQ1"/>
<keyword evidence="5 9" id="KW-1133">Transmembrane helix</keyword>
<feature type="transmembrane region" description="Helical" evidence="9">
    <location>
        <begin position="224"/>
        <end position="244"/>
    </location>
</feature>
<feature type="transmembrane region" description="Helical" evidence="9">
    <location>
        <begin position="256"/>
        <end position="280"/>
    </location>
</feature>
<protein>
    <submittedName>
        <fullName evidence="10">Chlorophyll a/b binding light-harvesting protein</fullName>
    </submittedName>
</protein>
<gene>
    <name evidence="10" type="ORF">DXZ20_20920</name>
</gene>
<dbReference type="SUPFAM" id="SSF161077">
    <property type="entry name" value="Photosystem II antenna protein-like"/>
    <property type="match status" value="1"/>
</dbReference>
<evidence type="ECO:0000256" key="4">
    <source>
        <dbReference type="ARBA" id="ARBA00022692"/>
    </source>
</evidence>
<evidence type="ECO:0000256" key="7">
    <source>
        <dbReference type="ARBA" id="ARBA00023078"/>
    </source>
</evidence>
<dbReference type="Pfam" id="PF00421">
    <property type="entry name" value="PSII"/>
    <property type="match status" value="1"/>
</dbReference>
<comment type="caution">
    <text evidence="10">The sequence shown here is derived from an EMBL/GenBank/DDBJ whole genome shotgun (WGS) entry which is preliminary data.</text>
</comment>
<name>A0A6M0RQQ1_9CYAN</name>
<dbReference type="GO" id="GO:0009521">
    <property type="term" value="C:photosystem"/>
    <property type="evidence" value="ECO:0007669"/>
    <property type="project" value="InterPro"/>
</dbReference>
<feature type="transmembrane region" description="Helical" evidence="9">
    <location>
        <begin position="149"/>
        <end position="169"/>
    </location>
</feature>
<organism evidence="10 11">
    <name type="scientific">Adonisia turfae CCMR0081</name>
    <dbReference type="NCBI Taxonomy" id="2292702"/>
    <lineage>
        <taxon>Bacteria</taxon>
        <taxon>Bacillati</taxon>
        <taxon>Cyanobacteriota</taxon>
        <taxon>Adonisia</taxon>
        <taxon>Adonisia turfae</taxon>
    </lineage>
</organism>
<dbReference type="GO" id="GO:0009767">
    <property type="term" value="P:photosynthetic electron transport chain"/>
    <property type="evidence" value="ECO:0007669"/>
    <property type="project" value="InterPro"/>
</dbReference>
<evidence type="ECO:0000256" key="2">
    <source>
        <dbReference type="ARBA" id="ARBA00022494"/>
    </source>
</evidence>
<evidence type="ECO:0000256" key="6">
    <source>
        <dbReference type="ARBA" id="ARBA00022991"/>
    </source>
</evidence>
<accession>A0A6M0RQQ1</accession>
<keyword evidence="8 9" id="KW-0472">Membrane</keyword>
<feature type="transmembrane region" description="Helical" evidence="9">
    <location>
        <begin position="98"/>
        <end position="121"/>
    </location>
</feature>
<feature type="transmembrane region" description="Helical" evidence="9">
    <location>
        <begin position="181"/>
        <end position="204"/>
    </location>
</feature>
<dbReference type="RefSeq" id="WP_163700328.1">
    <property type="nucleotide sequence ID" value="NZ_QXHD01000004.1"/>
</dbReference>
<dbReference type="InterPro" id="IPR036001">
    <property type="entry name" value="PS_II_antenna-like_sf"/>
</dbReference>
<feature type="transmembrane region" description="Helical" evidence="9">
    <location>
        <begin position="300"/>
        <end position="320"/>
    </location>
</feature>
<keyword evidence="2" id="KW-0148">Chlorophyll</keyword>
<comment type="subcellular location">
    <subcellularLocation>
        <location evidence="1">Cellular thylakoid membrane</location>
        <topology evidence="1">Multi-pass membrane protein</topology>
    </subcellularLocation>
</comment>
<dbReference type="Proteomes" id="UP000481033">
    <property type="component" value="Unassembled WGS sequence"/>
</dbReference>
<evidence type="ECO:0000256" key="5">
    <source>
        <dbReference type="ARBA" id="ARBA00022989"/>
    </source>
</evidence>
<keyword evidence="4 9" id="KW-0812">Transmembrane</keyword>
<evidence type="ECO:0000256" key="9">
    <source>
        <dbReference type="SAM" id="Phobius"/>
    </source>
</evidence>
<keyword evidence="7" id="KW-0793">Thylakoid</keyword>
<feature type="transmembrane region" description="Helical" evidence="9">
    <location>
        <begin position="41"/>
        <end position="62"/>
    </location>
</feature>
<evidence type="ECO:0000256" key="1">
    <source>
        <dbReference type="ARBA" id="ARBA00004636"/>
    </source>
</evidence>
<dbReference type="InterPro" id="IPR000932">
    <property type="entry name" value="PS_antenna-like"/>
</dbReference>
<evidence type="ECO:0000256" key="8">
    <source>
        <dbReference type="ARBA" id="ARBA00023136"/>
    </source>
</evidence>